<feature type="region of interest" description="Disordered" evidence="1">
    <location>
        <begin position="1"/>
        <end position="36"/>
    </location>
</feature>
<organism evidence="2 3">
    <name type="scientific">Ascobolus immersus RN42</name>
    <dbReference type="NCBI Taxonomy" id="1160509"/>
    <lineage>
        <taxon>Eukaryota</taxon>
        <taxon>Fungi</taxon>
        <taxon>Dikarya</taxon>
        <taxon>Ascomycota</taxon>
        <taxon>Pezizomycotina</taxon>
        <taxon>Pezizomycetes</taxon>
        <taxon>Pezizales</taxon>
        <taxon>Ascobolaceae</taxon>
        <taxon>Ascobolus</taxon>
    </lineage>
</organism>
<name>A0A3N4HU72_ASCIM</name>
<gene>
    <name evidence="2" type="ORF">BJ508DRAFT_334292</name>
</gene>
<proteinExistence type="predicted"/>
<protein>
    <submittedName>
        <fullName evidence="2">Uncharacterized protein</fullName>
    </submittedName>
</protein>
<feature type="region of interest" description="Disordered" evidence="1">
    <location>
        <begin position="169"/>
        <end position="196"/>
    </location>
</feature>
<accession>A0A3N4HU72</accession>
<dbReference type="AlphaFoldDB" id="A0A3N4HU72"/>
<dbReference type="Proteomes" id="UP000275078">
    <property type="component" value="Unassembled WGS sequence"/>
</dbReference>
<evidence type="ECO:0000313" key="2">
    <source>
        <dbReference type="EMBL" id="RPA73224.1"/>
    </source>
</evidence>
<keyword evidence="3" id="KW-1185">Reference proteome</keyword>
<evidence type="ECO:0000256" key="1">
    <source>
        <dbReference type="SAM" id="MobiDB-lite"/>
    </source>
</evidence>
<dbReference type="EMBL" id="ML119829">
    <property type="protein sequence ID" value="RPA73224.1"/>
    <property type="molecule type" value="Genomic_DNA"/>
</dbReference>
<evidence type="ECO:0000313" key="3">
    <source>
        <dbReference type="Proteomes" id="UP000275078"/>
    </source>
</evidence>
<feature type="compositionally biased region" description="Basic and acidic residues" evidence="1">
    <location>
        <begin position="1"/>
        <end position="16"/>
    </location>
</feature>
<reference evidence="2 3" key="1">
    <citation type="journal article" date="2018" name="Nat. Ecol. Evol.">
        <title>Pezizomycetes genomes reveal the molecular basis of ectomycorrhizal truffle lifestyle.</title>
        <authorList>
            <person name="Murat C."/>
            <person name="Payen T."/>
            <person name="Noel B."/>
            <person name="Kuo A."/>
            <person name="Morin E."/>
            <person name="Chen J."/>
            <person name="Kohler A."/>
            <person name="Krizsan K."/>
            <person name="Balestrini R."/>
            <person name="Da Silva C."/>
            <person name="Montanini B."/>
            <person name="Hainaut M."/>
            <person name="Levati E."/>
            <person name="Barry K.W."/>
            <person name="Belfiori B."/>
            <person name="Cichocki N."/>
            <person name="Clum A."/>
            <person name="Dockter R.B."/>
            <person name="Fauchery L."/>
            <person name="Guy J."/>
            <person name="Iotti M."/>
            <person name="Le Tacon F."/>
            <person name="Lindquist E.A."/>
            <person name="Lipzen A."/>
            <person name="Malagnac F."/>
            <person name="Mello A."/>
            <person name="Molinier V."/>
            <person name="Miyauchi S."/>
            <person name="Poulain J."/>
            <person name="Riccioni C."/>
            <person name="Rubini A."/>
            <person name="Sitrit Y."/>
            <person name="Splivallo R."/>
            <person name="Traeger S."/>
            <person name="Wang M."/>
            <person name="Zifcakova L."/>
            <person name="Wipf D."/>
            <person name="Zambonelli A."/>
            <person name="Paolocci F."/>
            <person name="Nowrousian M."/>
            <person name="Ottonello S."/>
            <person name="Baldrian P."/>
            <person name="Spatafora J.W."/>
            <person name="Henrissat B."/>
            <person name="Nagy L.G."/>
            <person name="Aury J.M."/>
            <person name="Wincker P."/>
            <person name="Grigoriev I.V."/>
            <person name="Bonfante P."/>
            <person name="Martin F.M."/>
        </authorList>
    </citation>
    <scope>NUCLEOTIDE SEQUENCE [LARGE SCALE GENOMIC DNA]</scope>
    <source>
        <strain evidence="2 3">RN42</strain>
    </source>
</reference>
<feature type="compositionally biased region" description="Polar residues" evidence="1">
    <location>
        <begin position="176"/>
        <end position="185"/>
    </location>
</feature>
<sequence length="507" mass="56060">MENTRENWKPMDERAKPVSSFRYRPPSYEDTDPELMTITEQQSRLARYTEARRCLEPALATSKKLQPTALSEAFTDVTSRYSESAESTYSTPGSTSGSSAVDIRTAKALYLRKGDVKISYIHSRKELGRQKPYWMAVTPVEATIDTFSLLSGTRARSFEQLEYGSEINKAGRPRSDANSKASKATRNMKKGKDNETASRKFQEYMHNRPLPSPPTPEQEARNKRTVLGTLFTQCEPCLRPVSLATPITTEADLEPMKTPHPLFELRPEDSVSQIHLPLPRHVQPKASSLTLAIEEVESFSEINVPSLTSPQDQAQIRNITTATATYSVLIDARLLDYTADAMDSLLQLECLLREVPDVAHPHPSPIDAANEAHIGIQDVRTEQDLARYISSGLTTSPTIKDLTLLFTSSSPELLDSLSMSWIDKVKAELDEMLIAAEAMKVTVGVPSKARVDSIDGWQSLGEENVLLSDAVGRFLEAVEGLADAVWRGPGLIERANMDCLGNGAGEC</sequence>